<dbReference type="InterPro" id="IPR039353">
    <property type="entry name" value="TF_Adf1"/>
</dbReference>
<evidence type="ECO:0000313" key="4">
    <source>
        <dbReference type="Proteomes" id="UP000786811"/>
    </source>
</evidence>
<dbReference type="GO" id="GO:0005667">
    <property type="term" value="C:transcription regulator complex"/>
    <property type="evidence" value="ECO:0007669"/>
    <property type="project" value="TreeGrafter"/>
</dbReference>
<dbReference type="GO" id="GO:0005634">
    <property type="term" value="C:nucleus"/>
    <property type="evidence" value="ECO:0007669"/>
    <property type="project" value="TreeGrafter"/>
</dbReference>
<evidence type="ECO:0000313" key="3">
    <source>
        <dbReference type="EMBL" id="CAG5108890.1"/>
    </source>
</evidence>
<feature type="domain" description="MADF" evidence="2">
    <location>
        <begin position="13"/>
        <end position="94"/>
    </location>
</feature>
<proteinExistence type="predicted"/>
<dbReference type="Proteomes" id="UP000786811">
    <property type="component" value="Unassembled WGS sequence"/>
</dbReference>
<sequence>MVPCKSAMSLKQNLINSIRNYPGLYNPADKNYRDCNYSSIAWTEIVKECQLPSVARAKSMWANLRKTYKYSLSNPNYKKPEYYSSLKYLFQFIRNSNYEDSDDEVQFILKKERSDDDEGTVTDTLQRTSSSTSVRNRRRHYLDNRPSTSGRHSVMRDHENPSSSHHNNPQRINQMDDMKLFMDSMYLMAKKLPSALQRHVRNQIFEIIKTAESSAVIEEVE</sequence>
<dbReference type="PROSITE" id="PS51029">
    <property type="entry name" value="MADF"/>
    <property type="match status" value="1"/>
</dbReference>
<dbReference type="EMBL" id="CAJNRD030001124">
    <property type="protein sequence ID" value="CAG5108890.1"/>
    <property type="molecule type" value="Genomic_DNA"/>
</dbReference>
<gene>
    <name evidence="3" type="ORF">HICCMSTLAB_LOCUS13526</name>
</gene>
<dbReference type="PANTHER" id="PTHR12243:SF60">
    <property type="entry name" value="SI:CH211-15D5.12-RELATED"/>
    <property type="match status" value="1"/>
</dbReference>
<evidence type="ECO:0000259" key="2">
    <source>
        <dbReference type="PROSITE" id="PS51029"/>
    </source>
</evidence>
<dbReference type="InterPro" id="IPR006578">
    <property type="entry name" value="MADF-dom"/>
</dbReference>
<dbReference type="OrthoDB" id="7682111at2759"/>
<dbReference type="PANTHER" id="PTHR12243">
    <property type="entry name" value="MADF DOMAIN TRANSCRIPTION FACTOR"/>
    <property type="match status" value="1"/>
</dbReference>
<dbReference type="Pfam" id="PF10545">
    <property type="entry name" value="MADF_DNA_bdg"/>
    <property type="match status" value="1"/>
</dbReference>
<accession>A0A8J2HMN6</accession>
<protein>
    <recommendedName>
        <fullName evidence="2">MADF domain-containing protein</fullName>
    </recommendedName>
</protein>
<evidence type="ECO:0000256" key="1">
    <source>
        <dbReference type="SAM" id="MobiDB-lite"/>
    </source>
</evidence>
<name>A0A8J2HMN6_COTCN</name>
<dbReference type="GO" id="GO:0006357">
    <property type="term" value="P:regulation of transcription by RNA polymerase II"/>
    <property type="evidence" value="ECO:0007669"/>
    <property type="project" value="TreeGrafter"/>
</dbReference>
<reference evidence="3" key="1">
    <citation type="submission" date="2021-04" db="EMBL/GenBank/DDBJ databases">
        <authorList>
            <person name="Chebbi M.A.C M."/>
        </authorList>
    </citation>
    <scope>NUCLEOTIDE SEQUENCE</scope>
</reference>
<dbReference type="AlphaFoldDB" id="A0A8J2HMN6"/>
<comment type="caution">
    <text evidence="3">The sequence shown here is derived from an EMBL/GenBank/DDBJ whole genome shotgun (WGS) entry which is preliminary data.</text>
</comment>
<feature type="region of interest" description="Disordered" evidence="1">
    <location>
        <begin position="116"/>
        <end position="171"/>
    </location>
</feature>
<feature type="compositionally biased region" description="Polar residues" evidence="1">
    <location>
        <begin position="161"/>
        <end position="171"/>
    </location>
</feature>
<keyword evidence="4" id="KW-1185">Reference proteome</keyword>
<organism evidence="3 4">
    <name type="scientific">Cotesia congregata</name>
    <name type="common">Parasitoid wasp</name>
    <name type="synonym">Apanteles congregatus</name>
    <dbReference type="NCBI Taxonomy" id="51543"/>
    <lineage>
        <taxon>Eukaryota</taxon>
        <taxon>Metazoa</taxon>
        <taxon>Ecdysozoa</taxon>
        <taxon>Arthropoda</taxon>
        <taxon>Hexapoda</taxon>
        <taxon>Insecta</taxon>
        <taxon>Pterygota</taxon>
        <taxon>Neoptera</taxon>
        <taxon>Endopterygota</taxon>
        <taxon>Hymenoptera</taxon>
        <taxon>Apocrita</taxon>
        <taxon>Ichneumonoidea</taxon>
        <taxon>Braconidae</taxon>
        <taxon>Microgastrinae</taxon>
        <taxon>Cotesia</taxon>
    </lineage>
</organism>
<dbReference type="SMART" id="SM00595">
    <property type="entry name" value="MADF"/>
    <property type="match status" value="1"/>
</dbReference>